<evidence type="ECO:0000313" key="1">
    <source>
        <dbReference type="EMBL" id="SEU08003.1"/>
    </source>
</evidence>
<accession>A0A1I0JD40</accession>
<dbReference type="AlphaFoldDB" id="A0A1I0JD40"/>
<proteinExistence type="predicted"/>
<reference evidence="1 2" key="1">
    <citation type="submission" date="2016-10" db="EMBL/GenBank/DDBJ databases">
        <authorList>
            <person name="de Groot N.N."/>
        </authorList>
    </citation>
    <scope>NUCLEOTIDE SEQUENCE [LARGE SCALE GENOMIC DNA]</scope>
    <source>
        <strain evidence="1 2">DSM 11363</strain>
    </source>
</reference>
<dbReference type="Proteomes" id="UP000182332">
    <property type="component" value="Unassembled WGS sequence"/>
</dbReference>
<protein>
    <submittedName>
        <fullName evidence="1">Uncharacterized protein</fullName>
    </submittedName>
</protein>
<organism evidence="1 2">
    <name type="scientific">Pseudomonas graminis</name>
    <dbReference type="NCBI Taxonomy" id="158627"/>
    <lineage>
        <taxon>Bacteria</taxon>
        <taxon>Pseudomonadati</taxon>
        <taxon>Pseudomonadota</taxon>
        <taxon>Gammaproteobacteria</taxon>
        <taxon>Pseudomonadales</taxon>
        <taxon>Pseudomonadaceae</taxon>
        <taxon>Pseudomonas</taxon>
    </lineage>
</organism>
<sequence>MSVFRNWADANNMGILHAFVLAPVSHTRMGDRPGTVSATCPVYLTSASSQRALLRTGAVSQKLIKPVTEKPATSRLFNFP</sequence>
<name>A0A1I0JD40_9PSED</name>
<dbReference type="EMBL" id="FOHW01000054">
    <property type="protein sequence ID" value="SEU08003.1"/>
    <property type="molecule type" value="Genomic_DNA"/>
</dbReference>
<gene>
    <name evidence="1" type="ORF">SAMN05216197_1549</name>
</gene>
<evidence type="ECO:0000313" key="2">
    <source>
        <dbReference type="Proteomes" id="UP000182332"/>
    </source>
</evidence>